<protein>
    <submittedName>
        <fullName evidence="1">Uncharacterized protein</fullName>
    </submittedName>
</protein>
<reference evidence="2 4" key="2">
    <citation type="submission" date="2019-03" db="EMBL/GenBank/DDBJ databases">
        <title>Genomic Encyclopedia of Archaeal and Bacterial Type Strains, Phase II (KMG-II): from individual species to whole genera.</title>
        <authorList>
            <person name="Goeker M."/>
        </authorList>
    </citation>
    <scope>NUCLEOTIDE SEQUENCE [LARGE SCALE GENOMIC DNA]</scope>
    <source>
        <strain evidence="2 4">DSM 15235</strain>
    </source>
</reference>
<dbReference type="Proteomes" id="UP000295709">
    <property type="component" value="Unassembled WGS sequence"/>
</dbReference>
<evidence type="ECO:0000313" key="4">
    <source>
        <dbReference type="Proteomes" id="UP000295709"/>
    </source>
</evidence>
<dbReference type="Proteomes" id="UP000269375">
    <property type="component" value="Unassembled WGS sequence"/>
</dbReference>
<name>A0A3N0W5P0_9FLAO</name>
<dbReference type="EMBL" id="SOQW01000001">
    <property type="protein sequence ID" value="TDX94663.1"/>
    <property type="molecule type" value="Genomic_DNA"/>
</dbReference>
<gene>
    <name evidence="2" type="ORF">BCF50_0433</name>
    <name evidence="1" type="ORF">EGI05_05660</name>
</gene>
<comment type="caution">
    <text evidence="1">The sequence shown here is derived from an EMBL/GenBank/DDBJ whole genome shotgun (WGS) entry which is preliminary data.</text>
</comment>
<keyword evidence="4" id="KW-1185">Reference proteome</keyword>
<organism evidence="1 3">
    <name type="scientific">Chryseobacterium daecheongense</name>
    <dbReference type="NCBI Taxonomy" id="192389"/>
    <lineage>
        <taxon>Bacteria</taxon>
        <taxon>Pseudomonadati</taxon>
        <taxon>Bacteroidota</taxon>
        <taxon>Flavobacteriia</taxon>
        <taxon>Flavobacteriales</taxon>
        <taxon>Weeksellaceae</taxon>
        <taxon>Chryseobacterium group</taxon>
        <taxon>Chryseobacterium</taxon>
    </lineage>
</organism>
<dbReference type="AlphaFoldDB" id="A0A3N0W5P0"/>
<accession>A0A3N0W5P0</accession>
<evidence type="ECO:0000313" key="2">
    <source>
        <dbReference type="EMBL" id="TDX94663.1"/>
    </source>
</evidence>
<proteinExistence type="predicted"/>
<sequence length="109" mass="12541">MSVHGSFHFRLTNTGNLIGEYLNNIDQAILSESANRISDDAGFAGEYITSWIEDKQAMINYLKIEETSQNVFRLVWTDLDHNPFFEGRATLLEENTIYGHYSNNFLTED</sequence>
<evidence type="ECO:0000313" key="1">
    <source>
        <dbReference type="EMBL" id="ROI00372.1"/>
    </source>
</evidence>
<dbReference type="EMBL" id="RJTX01000001">
    <property type="protein sequence ID" value="ROI00372.1"/>
    <property type="molecule type" value="Genomic_DNA"/>
</dbReference>
<evidence type="ECO:0000313" key="3">
    <source>
        <dbReference type="Proteomes" id="UP000269375"/>
    </source>
</evidence>
<dbReference type="OrthoDB" id="1262037at2"/>
<dbReference type="RefSeq" id="WP_123262075.1">
    <property type="nucleotide sequence ID" value="NZ_RJTX01000001.1"/>
</dbReference>
<reference evidence="3" key="1">
    <citation type="submission" date="2018-11" db="EMBL/GenBank/DDBJ databases">
        <title>Proposal to divide the Flavobacteriaceae and reorganize its genera based on Amino Acid Identity values calculated from whole genome sequences.</title>
        <authorList>
            <person name="Nicholson A.C."/>
            <person name="Gulvik C.A."/>
            <person name="Whitney A.M."/>
            <person name="Humrighouse B.W."/>
            <person name="Bell M."/>
            <person name="Holmes B."/>
            <person name="Steigerwalt A."/>
            <person name="Villarma A."/>
            <person name="Sheth M."/>
            <person name="Batra D."/>
            <person name="Pryor J."/>
            <person name="Bernardet J.-F."/>
            <person name="Hugo C."/>
            <person name="Kampfer P."/>
            <person name="Newman J."/>
            <person name="Mcquiston J.R."/>
        </authorList>
    </citation>
    <scope>NUCLEOTIDE SEQUENCE [LARGE SCALE GENOMIC DNA]</scope>
    <source>
        <strain evidence="3">DSM 15235</strain>
    </source>
</reference>